<proteinExistence type="predicted"/>
<reference evidence="1 2" key="1">
    <citation type="journal article" date="2016" name="Nat. Commun.">
        <title>Thousands of microbial genomes shed light on interconnected biogeochemical processes in an aquifer system.</title>
        <authorList>
            <person name="Anantharaman K."/>
            <person name="Brown C.T."/>
            <person name="Hug L.A."/>
            <person name="Sharon I."/>
            <person name="Castelle C.J."/>
            <person name="Probst A.J."/>
            <person name="Thomas B.C."/>
            <person name="Singh A."/>
            <person name="Wilkins M.J."/>
            <person name="Karaoz U."/>
            <person name="Brodie E.L."/>
            <person name="Williams K.H."/>
            <person name="Hubbard S.S."/>
            <person name="Banfield J.F."/>
        </authorList>
    </citation>
    <scope>NUCLEOTIDE SEQUENCE [LARGE SCALE GENOMIC DNA]</scope>
</reference>
<protein>
    <submittedName>
        <fullName evidence="1">Uncharacterized protein</fullName>
    </submittedName>
</protein>
<comment type="caution">
    <text evidence="1">The sequence shown here is derived from an EMBL/GenBank/DDBJ whole genome shotgun (WGS) entry which is preliminary data.</text>
</comment>
<sequence length="68" mass="7668">MEENKYNLTFSDGALQQLKDLATHLGIPESELHKVVGKGLKLLQVAKASKLYKEDPDGKRYLINVKEI</sequence>
<organism evidence="1 2">
    <name type="scientific">Candidatus Doudnabacteria bacterium RIFCSPHIGHO2_01_FULL_46_14</name>
    <dbReference type="NCBI Taxonomy" id="1817824"/>
    <lineage>
        <taxon>Bacteria</taxon>
        <taxon>Candidatus Doudnaibacteriota</taxon>
    </lineage>
</organism>
<dbReference type="AlphaFoldDB" id="A0A1F5NNI5"/>
<name>A0A1F5NNI5_9BACT</name>
<dbReference type="Proteomes" id="UP000176864">
    <property type="component" value="Unassembled WGS sequence"/>
</dbReference>
<accession>A0A1F5NNI5</accession>
<dbReference type="STRING" id="1817824.A2751_04625"/>
<gene>
    <name evidence="1" type="ORF">A2751_04625</name>
</gene>
<evidence type="ECO:0000313" key="2">
    <source>
        <dbReference type="Proteomes" id="UP000176864"/>
    </source>
</evidence>
<dbReference type="EMBL" id="MFEK01000006">
    <property type="protein sequence ID" value="OGE79247.1"/>
    <property type="molecule type" value="Genomic_DNA"/>
</dbReference>
<evidence type="ECO:0000313" key="1">
    <source>
        <dbReference type="EMBL" id="OGE79247.1"/>
    </source>
</evidence>